<dbReference type="OrthoDB" id="3546888at2759"/>
<evidence type="ECO:0000313" key="3">
    <source>
        <dbReference type="Proteomes" id="UP000824998"/>
    </source>
</evidence>
<keyword evidence="1" id="KW-0812">Transmembrane</keyword>
<dbReference type="Proteomes" id="UP000824998">
    <property type="component" value="Unassembled WGS sequence"/>
</dbReference>
<keyword evidence="1" id="KW-0472">Membrane</keyword>
<dbReference type="AlphaFoldDB" id="A0A9P7Y947"/>
<feature type="transmembrane region" description="Helical" evidence="1">
    <location>
        <begin position="32"/>
        <end position="52"/>
    </location>
</feature>
<feature type="transmembrane region" description="Helical" evidence="1">
    <location>
        <begin position="9"/>
        <end position="26"/>
    </location>
</feature>
<organism evidence="2 3">
    <name type="scientific">Amylocarpus encephaloides</name>
    <dbReference type="NCBI Taxonomy" id="45428"/>
    <lineage>
        <taxon>Eukaryota</taxon>
        <taxon>Fungi</taxon>
        <taxon>Dikarya</taxon>
        <taxon>Ascomycota</taxon>
        <taxon>Pezizomycotina</taxon>
        <taxon>Leotiomycetes</taxon>
        <taxon>Helotiales</taxon>
        <taxon>Helotiales incertae sedis</taxon>
        <taxon>Amylocarpus</taxon>
    </lineage>
</organism>
<keyword evidence="3" id="KW-1185">Reference proteome</keyword>
<dbReference type="EMBL" id="MU251821">
    <property type="protein sequence ID" value="KAG9229046.1"/>
    <property type="molecule type" value="Genomic_DNA"/>
</dbReference>
<sequence>MYQAGFKECVISAAILIGFGINIAFVDHPNVVSYTAAFVVSLILLSPIVIWYKNRKASVGQKDNGATPMRPLARTRSAMSISVGVKPEADVGKGLVQVPQEDEQGRSKP</sequence>
<comment type="caution">
    <text evidence="2">The sequence shown here is derived from an EMBL/GenBank/DDBJ whole genome shotgun (WGS) entry which is preliminary data.</text>
</comment>
<keyword evidence="1" id="KW-1133">Transmembrane helix</keyword>
<reference evidence="2" key="1">
    <citation type="journal article" date="2021" name="IMA Fungus">
        <title>Genomic characterization of three marine fungi, including Emericellopsis atlantica sp. nov. with signatures of a generalist lifestyle and marine biomass degradation.</title>
        <authorList>
            <person name="Hagestad O.C."/>
            <person name="Hou L."/>
            <person name="Andersen J.H."/>
            <person name="Hansen E.H."/>
            <person name="Altermark B."/>
            <person name="Li C."/>
            <person name="Kuhnert E."/>
            <person name="Cox R.J."/>
            <person name="Crous P.W."/>
            <person name="Spatafora J.W."/>
            <person name="Lail K."/>
            <person name="Amirebrahimi M."/>
            <person name="Lipzen A."/>
            <person name="Pangilinan J."/>
            <person name="Andreopoulos W."/>
            <person name="Hayes R.D."/>
            <person name="Ng V."/>
            <person name="Grigoriev I.V."/>
            <person name="Jackson S.A."/>
            <person name="Sutton T.D.S."/>
            <person name="Dobson A.D.W."/>
            <person name="Rama T."/>
        </authorList>
    </citation>
    <scope>NUCLEOTIDE SEQUENCE</scope>
    <source>
        <strain evidence="2">TRa018bII</strain>
    </source>
</reference>
<accession>A0A9P7Y947</accession>
<proteinExistence type="predicted"/>
<gene>
    <name evidence="2" type="ORF">BJ875DRAFT_211778</name>
</gene>
<protein>
    <submittedName>
        <fullName evidence="2">Uncharacterized protein</fullName>
    </submittedName>
</protein>
<evidence type="ECO:0000256" key="1">
    <source>
        <dbReference type="SAM" id="Phobius"/>
    </source>
</evidence>
<name>A0A9P7Y947_9HELO</name>
<evidence type="ECO:0000313" key="2">
    <source>
        <dbReference type="EMBL" id="KAG9229046.1"/>
    </source>
</evidence>